<gene>
    <name evidence="1" type="ORF">Mic7113_6595</name>
</gene>
<sequence length="146" mass="16729">MNPFVGVKEQLLTVEELKNLLQQSSTQPNYYFLRWPHKVSGIVGQLPNEFPSPEGQMFNYDRELRWKQQGQHFSVLLLSTTGAEPGFKPIGQKWETQQRDAHIYPATETRFPKGLSSTNVDVAQRYFMDADTATVHFVALTVAKKQ</sequence>
<name>K9WPS3_9CYAN</name>
<dbReference type="HOGENOM" id="CLU_139134_0_0_3"/>
<dbReference type="OrthoDB" id="573397at2"/>
<dbReference type="RefSeq" id="WP_015186227.1">
    <property type="nucleotide sequence ID" value="NC_019740.1"/>
</dbReference>
<evidence type="ECO:0000313" key="2">
    <source>
        <dbReference type="Proteomes" id="UP000010471"/>
    </source>
</evidence>
<keyword evidence="1" id="KW-0614">Plasmid</keyword>
<dbReference type="EMBL" id="CP003633">
    <property type="protein sequence ID" value="AFZ22168.1"/>
    <property type="molecule type" value="Genomic_DNA"/>
</dbReference>
<dbReference type="Proteomes" id="UP000010471">
    <property type="component" value="Plasmid pMIC7113.03"/>
</dbReference>
<geneLocation type="plasmid" evidence="1 2">
    <name>pMIC7113.03</name>
</geneLocation>
<dbReference type="eggNOG" id="ENOG5032WZS">
    <property type="taxonomic scope" value="Bacteria"/>
</dbReference>
<dbReference type="AlphaFoldDB" id="K9WPS3"/>
<organism evidence="1 2">
    <name type="scientific">Allocoleopsis franciscana PCC 7113</name>
    <dbReference type="NCBI Taxonomy" id="1173027"/>
    <lineage>
        <taxon>Bacteria</taxon>
        <taxon>Bacillati</taxon>
        <taxon>Cyanobacteriota</taxon>
        <taxon>Cyanophyceae</taxon>
        <taxon>Coleofasciculales</taxon>
        <taxon>Coleofasciculaceae</taxon>
        <taxon>Allocoleopsis</taxon>
        <taxon>Allocoleopsis franciscana</taxon>
    </lineage>
</organism>
<reference evidence="1 2" key="1">
    <citation type="submission" date="2012-06" db="EMBL/GenBank/DDBJ databases">
        <title>Finished plasmid 3 of genome of Microcoleus sp. PCC 7113.</title>
        <authorList>
            <consortium name="US DOE Joint Genome Institute"/>
            <person name="Gugger M."/>
            <person name="Coursin T."/>
            <person name="Rippka R."/>
            <person name="Tandeau De Marsac N."/>
            <person name="Huntemann M."/>
            <person name="Wei C.-L."/>
            <person name="Han J."/>
            <person name="Detter J.C."/>
            <person name="Han C."/>
            <person name="Tapia R."/>
            <person name="Chen A."/>
            <person name="Kyrpides N."/>
            <person name="Mavromatis K."/>
            <person name="Markowitz V."/>
            <person name="Szeto E."/>
            <person name="Ivanova N."/>
            <person name="Pagani I."/>
            <person name="Pati A."/>
            <person name="Goodwin L."/>
            <person name="Nordberg H.P."/>
            <person name="Cantor M.N."/>
            <person name="Hua S.X."/>
            <person name="Woyke T."/>
            <person name="Kerfeld C.A."/>
        </authorList>
    </citation>
    <scope>NUCLEOTIDE SEQUENCE [LARGE SCALE GENOMIC DNA]</scope>
    <source>
        <strain evidence="1 2">PCC 7113</strain>
        <plasmid evidence="1 2">pMIC7113.03</plasmid>
    </source>
</reference>
<dbReference type="PATRIC" id="fig|1173027.3.peg.7304"/>
<proteinExistence type="predicted"/>
<keyword evidence="2" id="KW-1185">Reference proteome</keyword>
<evidence type="ECO:0000313" key="1">
    <source>
        <dbReference type="EMBL" id="AFZ22168.1"/>
    </source>
</evidence>
<accession>K9WPS3</accession>
<dbReference type="KEGG" id="mic:Mic7113_6595"/>
<protein>
    <submittedName>
        <fullName evidence="1">Uncharacterized protein</fullName>
    </submittedName>
</protein>